<evidence type="ECO:0000313" key="1">
    <source>
        <dbReference type="EMBL" id="MEU8138818.1"/>
    </source>
</evidence>
<reference evidence="1 2" key="1">
    <citation type="submission" date="2024-06" db="EMBL/GenBank/DDBJ databases">
        <title>The Natural Products Discovery Center: Release of the First 8490 Sequenced Strains for Exploring Actinobacteria Biosynthetic Diversity.</title>
        <authorList>
            <person name="Kalkreuter E."/>
            <person name="Kautsar S.A."/>
            <person name="Yang D."/>
            <person name="Bader C.D."/>
            <person name="Teijaro C.N."/>
            <person name="Fluegel L."/>
            <person name="Davis C.M."/>
            <person name="Simpson J.R."/>
            <person name="Lauterbach L."/>
            <person name="Steele A.D."/>
            <person name="Gui C."/>
            <person name="Meng S."/>
            <person name="Li G."/>
            <person name="Viehrig K."/>
            <person name="Ye F."/>
            <person name="Su P."/>
            <person name="Kiefer A.F."/>
            <person name="Nichols A."/>
            <person name="Cepeda A.J."/>
            <person name="Yan W."/>
            <person name="Fan B."/>
            <person name="Jiang Y."/>
            <person name="Adhikari A."/>
            <person name="Zheng C.-J."/>
            <person name="Schuster L."/>
            <person name="Cowan T.M."/>
            <person name="Smanski M.J."/>
            <person name="Chevrette M.G."/>
            <person name="De Carvalho L.P.S."/>
            <person name="Shen B."/>
        </authorList>
    </citation>
    <scope>NUCLEOTIDE SEQUENCE [LARGE SCALE GENOMIC DNA]</scope>
    <source>
        <strain evidence="1 2">NPDC048946</strain>
    </source>
</reference>
<dbReference type="EMBL" id="JBEZFP010000140">
    <property type="protein sequence ID" value="MEU8138818.1"/>
    <property type="molecule type" value="Genomic_DNA"/>
</dbReference>
<evidence type="ECO:0000313" key="2">
    <source>
        <dbReference type="Proteomes" id="UP001551482"/>
    </source>
</evidence>
<protein>
    <submittedName>
        <fullName evidence="1">HEAT repeat domain-containing protein</fullName>
    </submittedName>
</protein>
<name>A0ABV3DSU0_9ACTN</name>
<sequence length="185" mass="20247">MSTPIRVVPSPSVDYEMTAEALAALGLGRHDHPVEQAPNEAIWLTPDAGTVVRWVQEDLIDVRYVAVLGADAVALAERIRTAIPTDDIARLRARAMADREPDVLIDVLYRTAVVAWSGYDTEAFALLRWGLHDPDPLIRRVALLAVSITGWNEFAGLLDEVSAADPDDDVRDQAARVRELVLSGT</sequence>
<accession>A0ABV3DSU0</accession>
<dbReference type="RefSeq" id="WP_358362529.1">
    <property type="nucleotide sequence ID" value="NZ_JBEZFP010000140.1"/>
</dbReference>
<comment type="caution">
    <text evidence="1">The sequence shown here is derived from an EMBL/GenBank/DDBJ whole genome shotgun (WGS) entry which is preliminary data.</text>
</comment>
<organism evidence="1 2">
    <name type="scientific">Streptodolium elevatio</name>
    <dbReference type="NCBI Taxonomy" id="3157996"/>
    <lineage>
        <taxon>Bacteria</taxon>
        <taxon>Bacillati</taxon>
        <taxon>Actinomycetota</taxon>
        <taxon>Actinomycetes</taxon>
        <taxon>Kitasatosporales</taxon>
        <taxon>Streptomycetaceae</taxon>
        <taxon>Streptodolium</taxon>
    </lineage>
</organism>
<dbReference type="Proteomes" id="UP001551482">
    <property type="component" value="Unassembled WGS sequence"/>
</dbReference>
<keyword evidence="2" id="KW-1185">Reference proteome</keyword>
<proteinExistence type="predicted"/>
<dbReference type="InterPro" id="IPR016024">
    <property type="entry name" value="ARM-type_fold"/>
</dbReference>
<dbReference type="SUPFAM" id="SSF48371">
    <property type="entry name" value="ARM repeat"/>
    <property type="match status" value="1"/>
</dbReference>
<gene>
    <name evidence="1" type="ORF">AB0C36_35620</name>
</gene>